<evidence type="ECO:0000256" key="6">
    <source>
        <dbReference type="SAM" id="MobiDB-lite"/>
    </source>
</evidence>
<feature type="compositionally biased region" description="Basic residues" evidence="6">
    <location>
        <begin position="245"/>
        <end position="259"/>
    </location>
</feature>
<dbReference type="InterPro" id="IPR055342">
    <property type="entry name" value="MreC_beta-barrel_core"/>
</dbReference>
<dbReference type="GO" id="GO:0005886">
    <property type="term" value="C:plasma membrane"/>
    <property type="evidence" value="ECO:0007669"/>
    <property type="project" value="TreeGrafter"/>
</dbReference>
<evidence type="ECO:0000256" key="4">
    <source>
        <dbReference type="ARBA" id="ARBA00032089"/>
    </source>
</evidence>
<gene>
    <name evidence="8" type="ORF">SAMN02745702_02613</name>
</gene>
<dbReference type="Gene3D" id="2.40.10.340">
    <property type="entry name" value="Rod shape-determining protein MreC, domain 1"/>
    <property type="match status" value="1"/>
</dbReference>
<keyword evidence="9" id="KW-1185">Reference proteome</keyword>
<evidence type="ECO:0000256" key="2">
    <source>
        <dbReference type="ARBA" id="ARBA00013855"/>
    </source>
</evidence>
<dbReference type="AlphaFoldDB" id="A0A1T4WRW0"/>
<feature type="domain" description="Rod shape-determining protein MreC beta-barrel core" evidence="7">
    <location>
        <begin position="75"/>
        <end position="214"/>
    </location>
</feature>
<dbReference type="NCBIfam" id="TIGR00219">
    <property type="entry name" value="mreC"/>
    <property type="match status" value="1"/>
</dbReference>
<dbReference type="InterPro" id="IPR042177">
    <property type="entry name" value="Cell/Rod_1"/>
</dbReference>
<evidence type="ECO:0000259" key="7">
    <source>
        <dbReference type="Pfam" id="PF04085"/>
    </source>
</evidence>
<keyword evidence="3" id="KW-0133">Cell shape</keyword>
<feature type="coiled-coil region" evidence="5">
    <location>
        <begin position="14"/>
        <end position="48"/>
    </location>
</feature>
<dbReference type="InterPro" id="IPR042175">
    <property type="entry name" value="Cell/Rod_MreC_2"/>
</dbReference>
<dbReference type="GO" id="GO:0008360">
    <property type="term" value="P:regulation of cell shape"/>
    <property type="evidence" value="ECO:0007669"/>
    <property type="project" value="UniProtKB-KW"/>
</dbReference>
<evidence type="ECO:0000256" key="5">
    <source>
        <dbReference type="SAM" id="Coils"/>
    </source>
</evidence>
<protein>
    <recommendedName>
        <fullName evidence="2">Cell shape-determining protein MreC</fullName>
    </recommendedName>
    <alternativeName>
        <fullName evidence="4">Cell shape protein MreC</fullName>
    </alternativeName>
</protein>
<evidence type="ECO:0000313" key="8">
    <source>
        <dbReference type="EMBL" id="SKA80112.1"/>
    </source>
</evidence>
<dbReference type="InterPro" id="IPR007221">
    <property type="entry name" value="MreC"/>
</dbReference>
<dbReference type="Gene3D" id="2.40.10.350">
    <property type="entry name" value="Rod shape-determining protein MreC, domain 2"/>
    <property type="match status" value="1"/>
</dbReference>
<organism evidence="8 9">
    <name type="scientific">Desulfobaculum bizertense DSM 18034</name>
    <dbReference type="NCBI Taxonomy" id="1121442"/>
    <lineage>
        <taxon>Bacteria</taxon>
        <taxon>Pseudomonadati</taxon>
        <taxon>Thermodesulfobacteriota</taxon>
        <taxon>Desulfovibrionia</taxon>
        <taxon>Desulfovibrionales</taxon>
        <taxon>Desulfovibrionaceae</taxon>
        <taxon>Desulfobaculum</taxon>
    </lineage>
</organism>
<dbReference type="EMBL" id="FUYA01000010">
    <property type="protein sequence ID" value="SKA80112.1"/>
    <property type="molecule type" value="Genomic_DNA"/>
</dbReference>
<keyword evidence="5" id="KW-0175">Coiled coil</keyword>
<evidence type="ECO:0000313" key="9">
    <source>
        <dbReference type="Proteomes" id="UP000189733"/>
    </source>
</evidence>
<dbReference type="Pfam" id="PF04085">
    <property type="entry name" value="MreC"/>
    <property type="match status" value="1"/>
</dbReference>
<dbReference type="PIRSF" id="PIRSF038471">
    <property type="entry name" value="MreC"/>
    <property type="match status" value="1"/>
</dbReference>
<feature type="region of interest" description="Disordered" evidence="6">
    <location>
        <begin position="225"/>
        <end position="259"/>
    </location>
</feature>
<feature type="compositionally biased region" description="Basic and acidic residues" evidence="6">
    <location>
        <begin position="232"/>
        <end position="244"/>
    </location>
</feature>
<reference evidence="8 9" key="1">
    <citation type="submission" date="2017-02" db="EMBL/GenBank/DDBJ databases">
        <authorList>
            <person name="Peterson S.W."/>
        </authorList>
    </citation>
    <scope>NUCLEOTIDE SEQUENCE [LARGE SCALE GENOMIC DNA]</scope>
    <source>
        <strain evidence="8 9">DSM 18034</strain>
    </source>
</reference>
<comment type="similarity">
    <text evidence="1">Belongs to the MreC family.</text>
</comment>
<sequence>MDSCVRLWDDYVYLVDVRQENKALQDTVAQLKEELAKSREEAAEAPRLRRLMAFGQAVEWSRLGVRVIAHHLGPGAVLDTLMVDRGRTSLVKQNDPLVTADGVIGRVLRTAPTVATVLLLTDINSKIPVIGSSSRISGVLCGRGDNSTLELRYIPQNAPLRAGETLVTSGLAGIFPKGLPVAQVQTVERSDISLFLNVRALPLVDLRNVEEGLILHRLLPEPVLEDDSILPEDQKETGSADPKKPQKKSGAKKKAPAAG</sequence>
<dbReference type="PANTHER" id="PTHR34138">
    <property type="entry name" value="CELL SHAPE-DETERMINING PROTEIN MREC"/>
    <property type="match status" value="1"/>
</dbReference>
<dbReference type="RefSeq" id="WP_078685882.1">
    <property type="nucleotide sequence ID" value="NZ_FUYA01000010.1"/>
</dbReference>
<name>A0A1T4WRW0_9BACT</name>
<proteinExistence type="inferred from homology"/>
<accession>A0A1T4WRW0</accession>
<dbReference type="STRING" id="1121442.SAMN02745702_02613"/>
<dbReference type="OrthoDB" id="9808025at2"/>
<evidence type="ECO:0000256" key="3">
    <source>
        <dbReference type="ARBA" id="ARBA00022960"/>
    </source>
</evidence>
<evidence type="ECO:0000256" key="1">
    <source>
        <dbReference type="ARBA" id="ARBA00009369"/>
    </source>
</evidence>
<dbReference type="Proteomes" id="UP000189733">
    <property type="component" value="Unassembled WGS sequence"/>
</dbReference>
<dbReference type="PANTHER" id="PTHR34138:SF1">
    <property type="entry name" value="CELL SHAPE-DETERMINING PROTEIN MREC"/>
    <property type="match status" value="1"/>
</dbReference>